<organism evidence="1">
    <name type="scientific">Oryza meridionalis</name>
    <dbReference type="NCBI Taxonomy" id="40149"/>
    <lineage>
        <taxon>Eukaryota</taxon>
        <taxon>Viridiplantae</taxon>
        <taxon>Streptophyta</taxon>
        <taxon>Embryophyta</taxon>
        <taxon>Tracheophyta</taxon>
        <taxon>Spermatophyta</taxon>
        <taxon>Magnoliopsida</taxon>
        <taxon>Liliopsida</taxon>
        <taxon>Poales</taxon>
        <taxon>Poaceae</taxon>
        <taxon>BOP clade</taxon>
        <taxon>Oryzoideae</taxon>
        <taxon>Oryzeae</taxon>
        <taxon>Oryzinae</taxon>
        <taxon>Oryza</taxon>
    </lineage>
</organism>
<accession>A0A0E0EIK0</accession>
<dbReference type="HOGENOM" id="CLU_2562243_0_0_1"/>
<proteinExistence type="predicted"/>
<evidence type="ECO:0000313" key="2">
    <source>
        <dbReference type="Proteomes" id="UP000008021"/>
    </source>
</evidence>
<sequence length="82" mass="8680">MAKTLVMPMIRGLKGEKVRCRWSGALRGCGPMRRPHIPCETAVVAGEAITLRRCVAPKVVPLSRSGKPKVGSIELDGVAAAS</sequence>
<evidence type="ECO:0000313" key="1">
    <source>
        <dbReference type="EnsemblPlants" id="OMERI08G04570.1"/>
    </source>
</evidence>
<dbReference type="Gramene" id="OMERI08G04570.1">
    <property type="protein sequence ID" value="OMERI08G04570.1"/>
    <property type="gene ID" value="OMERI08G04570"/>
</dbReference>
<reference evidence="1" key="2">
    <citation type="submission" date="2018-05" db="EMBL/GenBank/DDBJ databases">
        <title>OmerRS3 (Oryza meridionalis Reference Sequence Version 3).</title>
        <authorList>
            <person name="Zhang J."/>
            <person name="Kudrna D."/>
            <person name="Lee S."/>
            <person name="Talag J."/>
            <person name="Welchert J."/>
            <person name="Wing R.A."/>
        </authorList>
    </citation>
    <scope>NUCLEOTIDE SEQUENCE [LARGE SCALE GENOMIC DNA]</scope>
    <source>
        <strain evidence="1">cv. OR44</strain>
    </source>
</reference>
<reference evidence="1" key="1">
    <citation type="submission" date="2015-04" db="UniProtKB">
        <authorList>
            <consortium name="EnsemblPlants"/>
        </authorList>
    </citation>
    <scope>IDENTIFICATION</scope>
</reference>
<name>A0A0E0EIK0_9ORYZ</name>
<dbReference type="EnsemblPlants" id="OMERI08G04570.1">
    <property type="protein sequence ID" value="OMERI08G04570.1"/>
    <property type="gene ID" value="OMERI08G04570"/>
</dbReference>
<dbReference type="Proteomes" id="UP000008021">
    <property type="component" value="Chromosome 8"/>
</dbReference>
<dbReference type="AlphaFoldDB" id="A0A0E0EIK0"/>
<keyword evidence="2" id="KW-1185">Reference proteome</keyword>
<protein>
    <submittedName>
        <fullName evidence="1">Uncharacterized protein</fullName>
    </submittedName>
</protein>